<comment type="similarity">
    <text evidence="6">Belongs to the cytochrome P450 family.</text>
</comment>
<dbReference type="PROSITE" id="PS00086">
    <property type="entry name" value="CYTOCHROME_P450"/>
    <property type="match status" value="1"/>
</dbReference>
<reference evidence="7 8" key="1">
    <citation type="submission" date="2024-02" db="EMBL/GenBank/DDBJ databases">
        <title>De novo assembly and annotation of 12 fungi associated with fruit tree decline syndrome in Ontario, Canada.</title>
        <authorList>
            <person name="Sulman M."/>
            <person name="Ellouze W."/>
            <person name="Ilyukhin E."/>
        </authorList>
    </citation>
    <scope>NUCLEOTIDE SEQUENCE [LARGE SCALE GENOMIC DNA]</scope>
    <source>
        <strain evidence="7 8">M11/M66-122</strain>
    </source>
</reference>
<sequence length="455" mass="50979">MTILQEAPQVKFNAGSSAPLEIYQSDKIAKSYVYALAQPDQRNIFTTISKSEHRPKRKLVGQLLSDQSMRAFEPTIRNQITVFLTQLLESKGSSVNMAPNCRHLGLDIVGLLGFGYNLHLQTDAAQRYLTDAINFGNYRVNTCLQFPPLAKLKPGLIMDLFPNSLRAKLMATIQMMITTRLAQPSDARHDLLSVFTEHSDVDTNNLRQGQLWTEAVFFFAAGGETIASTLAATFFYLSQNPQCYQKLAAEIRSTFNTGSEIRGGPHLSGCRYLRACIDESLRMSPPVPGILWREAAVPATGDQQQREPLIIDGQVIPHGTQIGVSIYSLHHNEAYFPDPFRFQPERWLEGRETAKRLATHDALAAFSIGSRGCAGKAMAYLETSLVLAMTLWYFDFEMAQDKSEKRRNGKITGVRYDEDEPGREFPIYDLFVAAHDGPVLVFRPRGNLYEELSQG</sequence>
<dbReference type="PANTHER" id="PTHR24305:SF226">
    <property type="entry name" value="CYTOCHROME P450 MONOOXYGENASE"/>
    <property type="match status" value="1"/>
</dbReference>
<keyword evidence="2 5" id="KW-0349">Heme</keyword>
<dbReference type="Pfam" id="PF00067">
    <property type="entry name" value="p450"/>
    <property type="match status" value="1"/>
</dbReference>
<dbReference type="SUPFAM" id="SSF48264">
    <property type="entry name" value="Cytochrome P450"/>
    <property type="match status" value="1"/>
</dbReference>
<dbReference type="GO" id="GO:0020037">
    <property type="term" value="F:heme binding"/>
    <property type="evidence" value="ECO:0007669"/>
    <property type="project" value="InterPro"/>
</dbReference>
<dbReference type="InterPro" id="IPR002401">
    <property type="entry name" value="Cyt_P450_E_grp-I"/>
</dbReference>
<organism evidence="7 8">
    <name type="scientific">Diatrype stigma</name>
    <dbReference type="NCBI Taxonomy" id="117547"/>
    <lineage>
        <taxon>Eukaryota</taxon>
        <taxon>Fungi</taxon>
        <taxon>Dikarya</taxon>
        <taxon>Ascomycota</taxon>
        <taxon>Pezizomycotina</taxon>
        <taxon>Sordariomycetes</taxon>
        <taxon>Xylariomycetidae</taxon>
        <taxon>Xylariales</taxon>
        <taxon>Diatrypaceae</taxon>
        <taxon>Diatrype</taxon>
    </lineage>
</organism>
<evidence type="ECO:0000256" key="5">
    <source>
        <dbReference type="PIRSR" id="PIRSR602401-1"/>
    </source>
</evidence>
<keyword evidence="8" id="KW-1185">Reference proteome</keyword>
<keyword evidence="4 5" id="KW-0408">Iron</keyword>
<evidence type="ECO:0000256" key="1">
    <source>
        <dbReference type="ARBA" id="ARBA00001971"/>
    </source>
</evidence>
<accession>A0AAN9UYH9</accession>
<feature type="binding site" description="axial binding residue" evidence="5">
    <location>
        <position position="373"/>
    </location>
    <ligand>
        <name>heme</name>
        <dbReference type="ChEBI" id="CHEBI:30413"/>
    </ligand>
    <ligandPart>
        <name>Fe</name>
        <dbReference type="ChEBI" id="CHEBI:18248"/>
    </ligandPart>
</feature>
<dbReference type="CDD" id="cd11061">
    <property type="entry name" value="CYP67-like"/>
    <property type="match status" value="1"/>
</dbReference>
<dbReference type="PRINTS" id="PR00463">
    <property type="entry name" value="EP450I"/>
</dbReference>
<dbReference type="GO" id="GO:0005506">
    <property type="term" value="F:iron ion binding"/>
    <property type="evidence" value="ECO:0007669"/>
    <property type="project" value="InterPro"/>
</dbReference>
<dbReference type="PRINTS" id="PR00385">
    <property type="entry name" value="P450"/>
</dbReference>
<dbReference type="GO" id="GO:0004497">
    <property type="term" value="F:monooxygenase activity"/>
    <property type="evidence" value="ECO:0007669"/>
    <property type="project" value="UniProtKB-KW"/>
</dbReference>
<keyword evidence="3 5" id="KW-0479">Metal-binding</keyword>
<evidence type="ECO:0000313" key="8">
    <source>
        <dbReference type="Proteomes" id="UP001320420"/>
    </source>
</evidence>
<dbReference type="AlphaFoldDB" id="A0AAN9UYH9"/>
<evidence type="ECO:0000313" key="7">
    <source>
        <dbReference type="EMBL" id="KAK7755652.1"/>
    </source>
</evidence>
<protein>
    <recommendedName>
        <fullName evidence="9">Cytochrome P450</fullName>
    </recommendedName>
</protein>
<dbReference type="GO" id="GO:0016705">
    <property type="term" value="F:oxidoreductase activity, acting on paired donors, with incorporation or reduction of molecular oxygen"/>
    <property type="evidence" value="ECO:0007669"/>
    <property type="project" value="InterPro"/>
</dbReference>
<dbReference type="InterPro" id="IPR050121">
    <property type="entry name" value="Cytochrome_P450_monoxygenase"/>
</dbReference>
<keyword evidence="6" id="KW-0503">Monooxygenase</keyword>
<dbReference type="PANTHER" id="PTHR24305">
    <property type="entry name" value="CYTOCHROME P450"/>
    <property type="match status" value="1"/>
</dbReference>
<evidence type="ECO:0000256" key="2">
    <source>
        <dbReference type="ARBA" id="ARBA00022617"/>
    </source>
</evidence>
<comment type="cofactor">
    <cofactor evidence="1 5">
        <name>heme</name>
        <dbReference type="ChEBI" id="CHEBI:30413"/>
    </cofactor>
</comment>
<comment type="caution">
    <text evidence="7">The sequence shown here is derived from an EMBL/GenBank/DDBJ whole genome shotgun (WGS) entry which is preliminary data.</text>
</comment>
<evidence type="ECO:0000256" key="3">
    <source>
        <dbReference type="ARBA" id="ARBA00022723"/>
    </source>
</evidence>
<dbReference type="InterPro" id="IPR001128">
    <property type="entry name" value="Cyt_P450"/>
</dbReference>
<dbReference type="EMBL" id="JAKJXP020000011">
    <property type="protein sequence ID" value="KAK7755652.1"/>
    <property type="molecule type" value="Genomic_DNA"/>
</dbReference>
<dbReference type="InterPro" id="IPR036396">
    <property type="entry name" value="Cyt_P450_sf"/>
</dbReference>
<keyword evidence="6" id="KW-0560">Oxidoreductase</keyword>
<evidence type="ECO:0000256" key="4">
    <source>
        <dbReference type="ARBA" id="ARBA00023004"/>
    </source>
</evidence>
<evidence type="ECO:0000256" key="6">
    <source>
        <dbReference type="RuleBase" id="RU000461"/>
    </source>
</evidence>
<gene>
    <name evidence="7" type="ORF">SLS62_002263</name>
</gene>
<name>A0AAN9UYH9_9PEZI</name>
<proteinExistence type="inferred from homology"/>
<dbReference type="Gene3D" id="1.10.630.10">
    <property type="entry name" value="Cytochrome P450"/>
    <property type="match status" value="1"/>
</dbReference>
<evidence type="ECO:0008006" key="9">
    <source>
        <dbReference type="Google" id="ProtNLM"/>
    </source>
</evidence>
<dbReference type="Proteomes" id="UP001320420">
    <property type="component" value="Unassembled WGS sequence"/>
</dbReference>
<dbReference type="InterPro" id="IPR017972">
    <property type="entry name" value="Cyt_P450_CS"/>
</dbReference>